<organism evidence="1 2">
    <name type="scientific">Petrolisthes cinctipes</name>
    <name type="common">Flat porcelain crab</name>
    <dbReference type="NCBI Taxonomy" id="88211"/>
    <lineage>
        <taxon>Eukaryota</taxon>
        <taxon>Metazoa</taxon>
        <taxon>Ecdysozoa</taxon>
        <taxon>Arthropoda</taxon>
        <taxon>Crustacea</taxon>
        <taxon>Multicrustacea</taxon>
        <taxon>Malacostraca</taxon>
        <taxon>Eumalacostraca</taxon>
        <taxon>Eucarida</taxon>
        <taxon>Decapoda</taxon>
        <taxon>Pleocyemata</taxon>
        <taxon>Anomura</taxon>
        <taxon>Galatheoidea</taxon>
        <taxon>Porcellanidae</taxon>
        <taxon>Petrolisthes</taxon>
    </lineage>
</organism>
<reference evidence="1" key="1">
    <citation type="submission" date="2023-10" db="EMBL/GenBank/DDBJ databases">
        <title>Genome assemblies of two species of porcelain crab, Petrolisthes cinctipes and Petrolisthes manimaculis (Anomura: Porcellanidae).</title>
        <authorList>
            <person name="Angst P."/>
        </authorList>
    </citation>
    <scope>NUCLEOTIDE SEQUENCE</scope>
    <source>
        <strain evidence="1">PB745_01</strain>
        <tissue evidence="1">Gill</tissue>
    </source>
</reference>
<protein>
    <submittedName>
        <fullName evidence="1">Uncharacterized protein</fullName>
    </submittedName>
</protein>
<gene>
    <name evidence="1" type="ORF">Pcinc_005798</name>
</gene>
<evidence type="ECO:0000313" key="2">
    <source>
        <dbReference type="Proteomes" id="UP001286313"/>
    </source>
</evidence>
<sequence>MRDQKVLVEMLWPREAGEFIASKSKDVKINPDGVKKAAVAITDAVIKGNVKLEAFTQNELFPLDKGLSEEELANWIFLVDSLNFNF</sequence>
<evidence type="ECO:0000313" key="1">
    <source>
        <dbReference type="EMBL" id="KAK3890267.1"/>
    </source>
</evidence>
<proteinExistence type="predicted"/>
<accession>A0AAE1GEA7</accession>
<dbReference type="Proteomes" id="UP001286313">
    <property type="component" value="Unassembled WGS sequence"/>
</dbReference>
<dbReference type="AlphaFoldDB" id="A0AAE1GEA7"/>
<name>A0AAE1GEA7_PETCI</name>
<keyword evidence="2" id="KW-1185">Reference proteome</keyword>
<dbReference type="EMBL" id="JAWQEG010000432">
    <property type="protein sequence ID" value="KAK3890267.1"/>
    <property type="molecule type" value="Genomic_DNA"/>
</dbReference>
<comment type="caution">
    <text evidence="1">The sequence shown here is derived from an EMBL/GenBank/DDBJ whole genome shotgun (WGS) entry which is preliminary data.</text>
</comment>